<accession>A0A195DIA1</accession>
<feature type="region of interest" description="Disordered" evidence="1">
    <location>
        <begin position="79"/>
        <end position="112"/>
    </location>
</feature>
<protein>
    <submittedName>
        <fullName evidence="2">Uncharacterized protein</fullName>
    </submittedName>
</protein>
<organism evidence="2 3">
    <name type="scientific">Trachymyrmex cornetzi</name>
    <dbReference type="NCBI Taxonomy" id="471704"/>
    <lineage>
        <taxon>Eukaryota</taxon>
        <taxon>Metazoa</taxon>
        <taxon>Ecdysozoa</taxon>
        <taxon>Arthropoda</taxon>
        <taxon>Hexapoda</taxon>
        <taxon>Insecta</taxon>
        <taxon>Pterygota</taxon>
        <taxon>Neoptera</taxon>
        <taxon>Endopterygota</taxon>
        <taxon>Hymenoptera</taxon>
        <taxon>Apocrita</taxon>
        <taxon>Aculeata</taxon>
        <taxon>Formicoidea</taxon>
        <taxon>Formicidae</taxon>
        <taxon>Myrmicinae</taxon>
        <taxon>Trachymyrmex</taxon>
    </lineage>
</organism>
<evidence type="ECO:0000256" key="1">
    <source>
        <dbReference type="SAM" id="MobiDB-lite"/>
    </source>
</evidence>
<keyword evidence="3" id="KW-1185">Reference proteome</keyword>
<sequence>MFGKKCWIELPFNRVVDWFLCFPLVRVSRVSRLKFKELETVRPYHENGEHVTASTNLGIPVAPAAAALLRNCAECDDESTLADRRRSFTAPRRGRETDACPAPRSQIGQLSR</sequence>
<dbReference type="Proteomes" id="UP000078492">
    <property type="component" value="Unassembled WGS sequence"/>
</dbReference>
<dbReference type="AlphaFoldDB" id="A0A195DIA1"/>
<reference evidence="2 3" key="1">
    <citation type="submission" date="2015-09" db="EMBL/GenBank/DDBJ databases">
        <title>Trachymyrmex cornetzi WGS genome.</title>
        <authorList>
            <person name="Nygaard S."/>
            <person name="Hu H."/>
            <person name="Boomsma J."/>
            <person name="Zhang G."/>
        </authorList>
    </citation>
    <scope>NUCLEOTIDE SEQUENCE [LARGE SCALE GENOMIC DNA]</scope>
    <source>
        <strain evidence="2">Tcor2-1</strain>
        <tissue evidence="2">Whole body</tissue>
    </source>
</reference>
<dbReference type="EMBL" id="KQ980824">
    <property type="protein sequence ID" value="KYN12620.1"/>
    <property type="molecule type" value="Genomic_DNA"/>
</dbReference>
<evidence type="ECO:0000313" key="3">
    <source>
        <dbReference type="Proteomes" id="UP000078492"/>
    </source>
</evidence>
<evidence type="ECO:0000313" key="2">
    <source>
        <dbReference type="EMBL" id="KYN12620.1"/>
    </source>
</evidence>
<gene>
    <name evidence="2" type="ORF">ALC57_15348</name>
</gene>
<name>A0A195DIA1_9HYME</name>
<proteinExistence type="predicted"/>